<dbReference type="SUPFAM" id="SSF53822">
    <property type="entry name" value="Periplasmic binding protein-like I"/>
    <property type="match status" value="1"/>
</dbReference>
<protein>
    <submittedName>
        <fullName evidence="5">Substrate-binding domain-containing protein</fullName>
    </submittedName>
</protein>
<dbReference type="InterPro" id="IPR050555">
    <property type="entry name" value="Bact_Solute-Bind_Prot2"/>
</dbReference>
<dbReference type="PANTHER" id="PTHR30036">
    <property type="entry name" value="D-XYLOSE-BINDING PERIPLASMIC PROTEIN"/>
    <property type="match status" value="1"/>
</dbReference>
<dbReference type="InterPro" id="IPR025997">
    <property type="entry name" value="SBP_2_dom"/>
</dbReference>
<dbReference type="Pfam" id="PF13407">
    <property type="entry name" value="Peripla_BP_4"/>
    <property type="match status" value="1"/>
</dbReference>
<dbReference type="EMBL" id="JABJWZ010000349">
    <property type="protein sequence ID" value="MBB1256381.1"/>
    <property type="molecule type" value="Genomic_DNA"/>
</dbReference>
<feature type="domain" description="Periplasmic binding protein" evidence="4">
    <location>
        <begin position="349"/>
        <end position="592"/>
    </location>
</feature>
<feature type="compositionally biased region" description="Low complexity" evidence="3">
    <location>
        <begin position="289"/>
        <end position="301"/>
    </location>
</feature>
<comment type="similarity">
    <text evidence="2">Belongs to the bacterial solute-binding protein 2 family.</text>
</comment>
<feature type="compositionally biased region" description="Basic residues" evidence="3">
    <location>
        <begin position="51"/>
        <end position="60"/>
    </location>
</feature>
<dbReference type="CDD" id="cd06312">
    <property type="entry name" value="PBP1_ABC_sugar_binding-like"/>
    <property type="match status" value="1"/>
</dbReference>
<dbReference type="Proteomes" id="UP000525686">
    <property type="component" value="Unassembled WGS sequence"/>
</dbReference>
<feature type="region of interest" description="Disordered" evidence="3">
    <location>
        <begin position="271"/>
        <end position="301"/>
    </location>
</feature>
<comment type="caution">
    <text evidence="5">The sequence shown here is derived from an EMBL/GenBank/DDBJ whole genome shotgun (WGS) entry which is preliminary data.</text>
</comment>
<name>A0A7W3WQ26_9ACTN</name>
<evidence type="ECO:0000256" key="1">
    <source>
        <dbReference type="ARBA" id="ARBA00004196"/>
    </source>
</evidence>
<dbReference type="GO" id="GO:0030246">
    <property type="term" value="F:carbohydrate binding"/>
    <property type="evidence" value="ECO:0007669"/>
    <property type="project" value="TreeGrafter"/>
</dbReference>
<evidence type="ECO:0000313" key="6">
    <source>
        <dbReference type="Proteomes" id="UP000525686"/>
    </source>
</evidence>
<dbReference type="AlphaFoldDB" id="A0A7W3WQ26"/>
<evidence type="ECO:0000256" key="2">
    <source>
        <dbReference type="ARBA" id="ARBA00007639"/>
    </source>
</evidence>
<dbReference type="GO" id="GO:0030288">
    <property type="term" value="C:outer membrane-bounded periplasmic space"/>
    <property type="evidence" value="ECO:0007669"/>
    <property type="project" value="TreeGrafter"/>
</dbReference>
<organism evidence="5 6">
    <name type="scientific">Streptomyces alkaliterrae</name>
    <dbReference type="NCBI Taxonomy" id="2213162"/>
    <lineage>
        <taxon>Bacteria</taxon>
        <taxon>Bacillati</taxon>
        <taxon>Actinomycetota</taxon>
        <taxon>Actinomycetes</taxon>
        <taxon>Kitasatosporales</taxon>
        <taxon>Streptomycetaceae</taxon>
        <taxon>Streptomyces</taxon>
    </lineage>
</organism>
<evidence type="ECO:0000313" key="5">
    <source>
        <dbReference type="EMBL" id="MBB1256381.1"/>
    </source>
</evidence>
<dbReference type="Gene3D" id="3.40.50.2300">
    <property type="match status" value="2"/>
</dbReference>
<gene>
    <name evidence="5" type="ORF">H3146_23940</name>
</gene>
<feature type="region of interest" description="Disordered" evidence="3">
    <location>
        <begin position="175"/>
        <end position="255"/>
    </location>
</feature>
<evidence type="ECO:0000256" key="3">
    <source>
        <dbReference type="SAM" id="MobiDB-lite"/>
    </source>
</evidence>
<dbReference type="PANTHER" id="PTHR30036:SF7">
    <property type="entry name" value="ABC TRANSPORTER PERIPLASMIC-BINDING PROTEIN YPHF"/>
    <property type="match status" value="1"/>
</dbReference>
<comment type="subcellular location">
    <subcellularLocation>
        <location evidence="1">Cell envelope</location>
    </subcellularLocation>
</comment>
<sequence>MRQARPFPLSSGSRHTPLGPTAQPLRRRGRSLVPACRGGSRAWPSAERRAVHARLPRRSPRPALRWRPGRSRRPAEAVAVPGPPATGWQLVLACRGGLPCPALRWWVGGLCSLAGAVVVPAPGTPSRADLPSGGLALSPSADVGAARLSASSAAPGAWIAWHAVGVVGRRVAPCRPAASVSSVPSHRTRAPGSPRGSAVPGRGSGAAGPSRRRWNGVPAPRGPGLTQVPARAVGGGYLTGRRRPVSGRGVGGQIRTEGQEPVAGVKWFRGRANSRRTQSTRTHSRRTHTGGATAGRARPGGRRSAVLAVGLVLTLALSACSSTGGKRAEEERARGAAGPAAVDTPRWKIAMVTHSGEGDTFWDIVRSGAEQAARKDNIEFLYSHDKEAGKQAQLVQAAIDQGVDGLVVTLAKPDAMKAVVEKAVRAGIPVVTINSGQDRSKEYGALAHIGQDEVTAGEAVGEELNERGLTKAICVLHEQGNIGHEERCRGVRATFDGTVDNLYVDGTNMPAVESSLEAKLQSDEKVDSVVTLGAPFAATAVKAADQAGSKAQVSTFDLNAQVVRALKDGDLTFAVDQQPYLQGYQAVDLLWLYNYNATMLGGGQPVLTGPQVLTGDDAEALEEYTRRGTR</sequence>
<evidence type="ECO:0000259" key="4">
    <source>
        <dbReference type="Pfam" id="PF13407"/>
    </source>
</evidence>
<proteinExistence type="inferred from homology"/>
<dbReference type="InterPro" id="IPR028082">
    <property type="entry name" value="Peripla_BP_I"/>
</dbReference>
<feature type="region of interest" description="Disordered" evidence="3">
    <location>
        <begin position="1"/>
        <end position="80"/>
    </location>
</feature>
<reference evidence="6" key="1">
    <citation type="submission" date="2020-05" db="EMBL/GenBank/DDBJ databases">
        <title>Classification of alakaliphilic streptomycetes isolated from an alkaline soil next to Lonar Crater, India and a proposal for the recognition of Streptomyces alkaliterrae sp. nov.</title>
        <authorList>
            <person name="Golinska P."/>
        </authorList>
    </citation>
    <scope>NUCLEOTIDE SEQUENCE [LARGE SCALE GENOMIC DNA]</scope>
    <source>
        <strain evidence="6">OF3</strain>
    </source>
</reference>
<feature type="compositionally biased region" description="Low complexity" evidence="3">
    <location>
        <begin position="190"/>
        <end position="201"/>
    </location>
</feature>
<accession>A0A7W3WQ26</accession>